<dbReference type="SMART" id="SM00842">
    <property type="entry name" value="FtsA"/>
    <property type="match status" value="1"/>
</dbReference>
<dbReference type="CDD" id="cd24048">
    <property type="entry name" value="ASKHA_NBD_FtsA"/>
    <property type="match status" value="1"/>
</dbReference>
<comment type="caution">
    <text evidence="7">The sequence shown here is derived from an EMBL/GenBank/DDBJ whole genome shotgun (WGS) entry which is preliminary data.</text>
</comment>
<feature type="domain" description="SHS2" evidence="6">
    <location>
        <begin position="1"/>
        <end position="186"/>
    </location>
</feature>
<keyword evidence="4 5" id="KW-0131">Cell cycle</keyword>
<protein>
    <recommendedName>
        <fullName evidence="5">Cell division protein FtsA</fullName>
    </recommendedName>
</protein>
<organism evidence="7 8">
    <name type="scientific">Candidatus Vogelbacteria bacterium RIFOXYD1_FULL_51_18</name>
    <dbReference type="NCBI Taxonomy" id="1802440"/>
    <lineage>
        <taxon>Bacteria</taxon>
        <taxon>Candidatus Vogeliibacteriota</taxon>
    </lineage>
</organism>
<dbReference type="PANTHER" id="PTHR32432:SF4">
    <property type="entry name" value="CELL DIVISION PROTEIN FTSA"/>
    <property type="match status" value="1"/>
</dbReference>
<evidence type="ECO:0000256" key="2">
    <source>
        <dbReference type="ARBA" id="ARBA00022618"/>
    </source>
</evidence>
<dbReference type="GO" id="GO:0009898">
    <property type="term" value="C:cytoplasmic side of plasma membrane"/>
    <property type="evidence" value="ECO:0007669"/>
    <property type="project" value="UniProtKB-UniRule"/>
</dbReference>
<evidence type="ECO:0000256" key="1">
    <source>
        <dbReference type="ARBA" id="ARBA00022475"/>
    </source>
</evidence>
<dbReference type="NCBIfam" id="TIGR01174">
    <property type="entry name" value="ftsA"/>
    <property type="match status" value="1"/>
</dbReference>
<dbReference type="AlphaFoldDB" id="A0A1G2QJF6"/>
<comment type="subunit">
    <text evidence="5">Self-interacts. Interacts with FtsZ.</text>
</comment>
<dbReference type="HAMAP" id="MF_02033">
    <property type="entry name" value="FtsA"/>
    <property type="match status" value="1"/>
</dbReference>
<evidence type="ECO:0000259" key="6">
    <source>
        <dbReference type="SMART" id="SM00842"/>
    </source>
</evidence>
<reference evidence="7 8" key="1">
    <citation type="journal article" date="2016" name="Nat. Commun.">
        <title>Thousands of microbial genomes shed light on interconnected biogeochemical processes in an aquifer system.</title>
        <authorList>
            <person name="Anantharaman K."/>
            <person name="Brown C.T."/>
            <person name="Hug L.A."/>
            <person name="Sharon I."/>
            <person name="Castelle C.J."/>
            <person name="Probst A.J."/>
            <person name="Thomas B.C."/>
            <person name="Singh A."/>
            <person name="Wilkins M.J."/>
            <person name="Karaoz U."/>
            <person name="Brodie E.L."/>
            <person name="Williams K.H."/>
            <person name="Hubbard S.S."/>
            <person name="Banfield J.F."/>
        </authorList>
    </citation>
    <scope>NUCLEOTIDE SEQUENCE [LARGE SCALE GENOMIC DNA]</scope>
</reference>
<evidence type="ECO:0000313" key="8">
    <source>
        <dbReference type="Proteomes" id="UP000177090"/>
    </source>
</evidence>
<evidence type="ECO:0000256" key="3">
    <source>
        <dbReference type="ARBA" id="ARBA00023136"/>
    </source>
</evidence>
<dbReference type="SUPFAM" id="SSF53067">
    <property type="entry name" value="Actin-like ATPase domain"/>
    <property type="match status" value="2"/>
</dbReference>
<evidence type="ECO:0000256" key="5">
    <source>
        <dbReference type="HAMAP-Rule" id="MF_02033"/>
    </source>
</evidence>
<comment type="similarity">
    <text evidence="5">Belongs to the FtsA/MreB family.</text>
</comment>
<dbReference type="InterPro" id="IPR050696">
    <property type="entry name" value="FtsA/MreB"/>
</dbReference>
<dbReference type="Gene3D" id="3.30.420.40">
    <property type="match status" value="2"/>
</dbReference>
<evidence type="ECO:0000256" key="4">
    <source>
        <dbReference type="ARBA" id="ARBA00023306"/>
    </source>
</evidence>
<dbReference type="InterPro" id="IPR043129">
    <property type="entry name" value="ATPase_NBD"/>
</dbReference>
<dbReference type="Proteomes" id="UP000177090">
    <property type="component" value="Unassembled WGS sequence"/>
</dbReference>
<evidence type="ECO:0000313" key="7">
    <source>
        <dbReference type="EMBL" id="OHA60209.1"/>
    </source>
</evidence>
<keyword evidence="1 5" id="KW-1003">Cell membrane</keyword>
<dbReference type="PIRSF" id="PIRSF003101">
    <property type="entry name" value="FtsA"/>
    <property type="match status" value="1"/>
</dbReference>
<accession>A0A1G2QJF6</accession>
<comment type="subcellular location">
    <subcellularLocation>
        <location evidence="5">Cell membrane</location>
        <topology evidence="5">Peripheral membrane protein</topology>
        <orientation evidence="5">Cytoplasmic side</orientation>
    </subcellularLocation>
    <text evidence="5">Localizes to the Z ring in an FtsZ-dependent manner. Targeted to the membrane through a conserved C-terminal amphipathic helix.</text>
</comment>
<dbReference type="InterPro" id="IPR020823">
    <property type="entry name" value="Cell_div_FtsA"/>
</dbReference>
<sequence length="377" mass="40280">MGTHTVRVLVGEYLIGHRYPKVLAVVAKDSRGLRHGYVVNLDEVSASVGEALSAAENMAKLKLKRAYLAIGGVTLESRTADASVAVSRADQEVTEVDVKRVLELCESSIPDHANRTVIQSYPLAFKLDGKKVLGRPTGFKGGKLEARSIFITCLTQHLNDLENAVIANGIAVEDVIPSPIAASMVTLTKVQRMAGCVLANIGSETTSIAVFEEGIPLSVRVFPIGSRDITNDIALGLKISLDEAERIKTGIEDPGVTHKKLDEIIDARLSDMFELIEAHLKKLGRNGLLPAGIVMTGGGSGVPDIESLAKKALRLPARLGSLENGTMQKMPGADPAWAVAYGLVLAVNMSTGEESRGSQIMAGTKAQILKWFRELLP</sequence>
<dbReference type="GO" id="GO:0032153">
    <property type="term" value="C:cell division site"/>
    <property type="evidence" value="ECO:0007669"/>
    <property type="project" value="UniProtKB-UniRule"/>
</dbReference>
<comment type="function">
    <text evidence="5">Cell division protein that is involved in the assembly of the Z ring. May serve as a membrane anchor for the Z ring.</text>
</comment>
<keyword evidence="2 5" id="KW-0132">Cell division</keyword>
<gene>
    <name evidence="5" type="primary">ftsA</name>
    <name evidence="7" type="ORF">A2569_01440</name>
</gene>
<name>A0A1G2QJF6_9BACT</name>
<dbReference type="GO" id="GO:0043093">
    <property type="term" value="P:FtsZ-dependent cytokinesis"/>
    <property type="evidence" value="ECO:0007669"/>
    <property type="project" value="UniProtKB-UniRule"/>
</dbReference>
<dbReference type="STRING" id="1802440.A2569_01440"/>
<proteinExistence type="inferred from homology"/>
<dbReference type="InterPro" id="IPR003494">
    <property type="entry name" value="SHS2_FtsA"/>
</dbReference>
<dbReference type="Pfam" id="PF14450">
    <property type="entry name" value="FtsA"/>
    <property type="match status" value="1"/>
</dbReference>
<dbReference type="EMBL" id="MHTL01000017">
    <property type="protein sequence ID" value="OHA60209.1"/>
    <property type="molecule type" value="Genomic_DNA"/>
</dbReference>
<dbReference type="Pfam" id="PF02491">
    <property type="entry name" value="SHS2_FTSA"/>
    <property type="match status" value="1"/>
</dbReference>
<dbReference type="PANTHER" id="PTHR32432">
    <property type="entry name" value="CELL DIVISION PROTEIN FTSA-RELATED"/>
    <property type="match status" value="1"/>
</dbReference>
<keyword evidence="3 5" id="KW-0472">Membrane</keyword>